<proteinExistence type="predicted"/>
<dbReference type="Proteomes" id="UP001248709">
    <property type="component" value="Unassembled WGS sequence"/>
</dbReference>
<protein>
    <submittedName>
        <fullName evidence="1">Uncharacterized protein</fullName>
    </submittedName>
</protein>
<evidence type="ECO:0000313" key="1">
    <source>
        <dbReference type="EMBL" id="MDT3426103.1"/>
    </source>
</evidence>
<keyword evidence="2" id="KW-1185">Reference proteome</keyword>
<reference evidence="1 2" key="1">
    <citation type="submission" date="2023-07" db="EMBL/GenBank/DDBJ databases">
        <title>Genomic Encyclopedia of Type Strains, Phase IV (KMG-IV): sequencing the most valuable type-strain genomes for metagenomic binning, comparative biology and taxonomic classification.</title>
        <authorList>
            <person name="Goeker M."/>
        </authorList>
    </citation>
    <scope>NUCLEOTIDE SEQUENCE [LARGE SCALE GENOMIC DNA]</scope>
    <source>
        <strain evidence="1 2">T98</strain>
    </source>
</reference>
<dbReference type="EMBL" id="JAUSUY010000005">
    <property type="protein sequence ID" value="MDT3426103.1"/>
    <property type="molecule type" value="Genomic_DNA"/>
</dbReference>
<organism evidence="1 2">
    <name type="scientific">Paenibacillus forsythiae</name>
    <dbReference type="NCBI Taxonomy" id="365616"/>
    <lineage>
        <taxon>Bacteria</taxon>
        <taxon>Bacillati</taxon>
        <taxon>Bacillota</taxon>
        <taxon>Bacilli</taxon>
        <taxon>Bacillales</taxon>
        <taxon>Paenibacillaceae</taxon>
        <taxon>Paenibacillus</taxon>
    </lineage>
</organism>
<comment type="caution">
    <text evidence="1">The sequence shown here is derived from an EMBL/GenBank/DDBJ whole genome shotgun (WGS) entry which is preliminary data.</text>
</comment>
<name>A0ABU3H5L9_9BACL</name>
<gene>
    <name evidence="1" type="ORF">J2Z22_001623</name>
</gene>
<accession>A0ABU3H5L9</accession>
<dbReference type="RefSeq" id="WP_025701198.1">
    <property type="nucleotide sequence ID" value="NZ_JAUSUY010000005.1"/>
</dbReference>
<sequence length="94" mass="9805">MSALTEEQAKKEANEILDFLVDKLESASDQSKEHIAHFLQSASFALGSCVAIAAIDSSGVGPLLGNTIEALTDGVQAGLQAKGMNGTFIKIVKN</sequence>
<evidence type="ECO:0000313" key="2">
    <source>
        <dbReference type="Proteomes" id="UP001248709"/>
    </source>
</evidence>